<evidence type="ECO:0000256" key="3">
    <source>
        <dbReference type="ARBA" id="ARBA00022692"/>
    </source>
</evidence>
<evidence type="ECO:0000256" key="5">
    <source>
        <dbReference type="ARBA" id="ARBA00023136"/>
    </source>
</evidence>
<feature type="transmembrane region" description="Helical" evidence="6">
    <location>
        <begin position="213"/>
        <end position="231"/>
    </location>
</feature>
<feature type="transmembrane region" description="Helical" evidence="6">
    <location>
        <begin position="113"/>
        <end position="139"/>
    </location>
</feature>
<gene>
    <name evidence="7" type="ORF">SS50377_13921</name>
    <name evidence="8" type="ORF">SS50377_24515</name>
</gene>
<dbReference type="AlphaFoldDB" id="V6LMM8"/>
<evidence type="ECO:0000256" key="6">
    <source>
        <dbReference type="SAM" id="Phobius"/>
    </source>
</evidence>
<evidence type="ECO:0000256" key="2">
    <source>
        <dbReference type="ARBA" id="ARBA00022475"/>
    </source>
</evidence>
<sequence length="235" mass="27249">MDRHLRSSFSENNFDQFQHNYRLSKEFKFNREHPSTDAPLSPQTNLQNEELKRELQEAFNLDLVEDESVINHRHDDEEMSMTDKAIIEYHQQSSFFNVFILKFIKQMHKLESIVNLILLIILVVFIVCSLISVCYQTYIMFRDDPHFVLGQSQYPLWLDGVFFVLIGVELAKSILAQLGHDNSYIEVIVMVAITAVARSIVIQEYKGDLDPVFGMALLMVALGICIFLLKLSNKQ</sequence>
<evidence type="ECO:0000313" key="7">
    <source>
        <dbReference type="EMBL" id="EST45942.1"/>
    </source>
</evidence>
<evidence type="ECO:0000256" key="1">
    <source>
        <dbReference type="ARBA" id="ARBA00004651"/>
    </source>
</evidence>
<feature type="transmembrane region" description="Helical" evidence="6">
    <location>
        <begin position="154"/>
        <end position="171"/>
    </location>
</feature>
<evidence type="ECO:0000313" key="8">
    <source>
        <dbReference type="EMBL" id="KAH0574557.1"/>
    </source>
</evidence>
<dbReference type="EMBL" id="KI546085">
    <property type="protein sequence ID" value="EST45942.1"/>
    <property type="molecule type" value="Genomic_DNA"/>
</dbReference>
<comment type="subcellular location">
    <subcellularLocation>
        <location evidence="1">Cell membrane</location>
        <topology evidence="1">Multi-pass membrane protein</topology>
    </subcellularLocation>
</comment>
<keyword evidence="3 6" id="KW-0812">Transmembrane</keyword>
<organism evidence="7">
    <name type="scientific">Spironucleus salmonicida</name>
    <dbReference type="NCBI Taxonomy" id="348837"/>
    <lineage>
        <taxon>Eukaryota</taxon>
        <taxon>Metamonada</taxon>
        <taxon>Diplomonadida</taxon>
        <taxon>Hexamitidae</taxon>
        <taxon>Hexamitinae</taxon>
        <taxon>Spironucleus</taxon>
    </lineage>
</organism>
<evidence type="ECO:0000256" key="4">
    <source>
        <dbReference type="ARBA" id="ARBA00022989"/>
    </source>
</evidence>
<feature type="transmembrane region" description="Helical" evidence="6">
    <location>
        <begin position="183"/>
        <end position="201"/>
    </location>
</feature>
<dbReference type="VEuPathDB" id="GiardiaDB:SS50377_24515"/>
<keyword evidence="9" id="KW-1185">Reference proteome</keyword>
<keyword evidence="4 6" id="KW-1133">Transmembrane helix</keyword>
<keyword evidence="5 6" id="KW-0472">Membrane</keyword>
<keyword evidence="2" id="KW-1003">Cell membrane</keyword>
<accession>V6LMM8</accession>
<reference evidence="8" key="2">
    <citation type="submission" date="2020-12" db="EMBL/GenBank/DDBJ databases">
        <title>New Spironucleus salmonicida genome in near-complete chromosomes.</title>
        <authorList>
            <person name="Xu F."/>
            <person name="Kurt Z."/>
            <person name="Jimenez-Gonzalez A."/>
            <person name="Astvaldsson A."/>
            <person name="Andersson J.O."/>
            <person name="Svard S.G."/>
        </authorList>
    </citation>
    <scope>NUCLEOTIDE SEQUENCE</scope>
    <source>
        <strain evidence="8">ATCC 50377</strain>
    </source>
</reference>
<name>V6LMM8_9EUKA</name>
<dbReference type="Pfam" id="PF06146">
    <property type="entry name" value="PsiE"/>
    <property type="match status" value="1"/>
</dbReference>
<dbReference type="Proteomes" id="UP000018208">
    <property type="component" value="Unassembled WGS sequence"/>
</dbReference>
<dbReference type="InterPro" id="IPR020948">
    <property type="entry name" value="P_starv_induced_PsiE-like"/>
</dbReference>
<evidence type="ECO:0000313" key="9">
    <source>
        <dbReference type="Proteomes" id="UP000018208"/>
    </source>
</evidence>
<dbReference type="EMBL" id="AUWU02000004">
    <property type="protein sequence ID" value="KAH0574557.1"/>
    <property type="molecule type" value="Genomic_DNA"/>
</dbReference>
<reference evidence="7 8" key="1">
    <citation type="journal article" date="2014" name="PLoS Genet.">
        <title>The Genome of Spironucleus salmonicida Highlights a Fish Pathogen Adapted to Fluctuating Environments.</title>
        <authorList>
            <person name="Xu F."/>
            <person name="Jerlstrom-Hultqvist J."/>
            <person name="Einarsson E."/>
            <person name="Astvaldsson A."/>
            <person name="Svard S.G."/>
            <person name="Andersson J.O."/>
        </authorList>
    </citation>
    <scope>NUCLEOTIDE SEQUENCE</scope>
    <source>
        <strain evidence="8">ATCC 50377</strain>
    </source>
</reference>
<protein>
    <submittedName>
        <fullName evidence="8">Phosphate-starvation-inducible E family protein</fullName>
    </submittedName>
    <submittedName>
        <fullName evidence="7">Transmembrane domain-containing protein</fullName>
    </submittedName>
</protein>
<dbReference type="GO" id="GO:0005886">
    <property type="term" value="C:plasma membrane"/>
    <property type="evidence" value="ECO:0007669"/>
    <property type="project" value="UniProtKB-SubCell"/>
</dbReference>
<proteinExistence type="predicted"/>